<feature type="transmembrane region" description="Helical" evidence="1">
    <location>
        <begin position="254"/>
        <end position="274"/>
    </location>
</feature>
<proteinExistence type="predicted"/>
<feature type="transmembrane region" description="Helical" evidence="1">
    <location>
        <begin position="65"/>
        <end position="85"/>
    </location>
</feature>
<dbReference type="SUPFAM" id="SSF103481">
    <property type="entry name" value="Multidrug resistance efflux transporter EmrE"/>
    <property type="match status" value="2"/>
</dbReference>
<accession>A0A2V4MMH8</accession>
<dbReference type="AlphaFoldDB" id="A0A2V4MMH8"/>
<keyword evidence="1" id="KW-1133">Transmembrane helix</keyword>
<feature type="transmembrane region" description="Helical" evidence="1">
    <location>
        <begin position="172"/>
        <end position="192"/>
    </location>
</feature>
<feature type="transmembrane region" description="Helical" evidence="1">
    <location>
        <begin position="117"/>
        <end position="136"/>
    </location>
</feature>
<comment type="caution">
    <text evidence="3">The sequence shown here is derived from an EMBL/GenBank/DDBJ whole genome shotgun (WGS) entry which is preliminary data.</text>
</comment>
<dbReference type="Pfam" id="PF00892">
    <property type="entry name" value="EamA"/>
    <property type="match status" value="2"/>
</dbReference>
<protein>
    <recommendedName>
        <fullName evidence="2">EamA domain-containing protein</fullName>
    </recommendedName>
</protein>
<organism evidence="3 4">
    <name type="scientific">Litorivita pollutaquae</name>
    <dbReference type="NCBI Taxonomy" id="2200892"/>
    <lineage>
        <taxon>Bacteria</taxon>
        <taxon>Pseudomonadati</taxon>
        <taxon>Pseudomonadota</taxon>
        <taxon>Alphaproteobacteria</taxon>
        <taxon>Rhodobacterales</taxon>
        <taxon>Paracoccaceae</taxon>
        <taxon>Litorivita</taxon>
    </lineage>
</organism>
<gene>
    <name evidence="3" type="ORF">DI396_07425</name>
</gene>
<dbReference type="EMBL" id="QFVT01000004">
    <property type="protein sequence ID" value="PYC47911.1"/>
    <property type="molecule type" value="Genomic_DNA"/>
</dbReference>
<feature type="transmembrane region" description="Helical" evidence="1">
    <location>
        <begin position="30"/>
        <end position="53"/>
    </location>
</feature>
<dbReference type="Proteomes" id="UP000248012">
    <property type="component" value="Unassembled WGS sequence"/>
</dbReference>
<evidence type="ECO:0000313" key="3">
    <source>
        <dbReference type="EMBL" id="PYC47911.1"/>
    </source>
</evidence>
<sequence>MRAAVFLILTAMTLIPLGDSAGKVLSAHMGVSSYFVAGSRFAIGAIVAIVIFGTQGLRLLSNWRVWLRALPLVVGINAILIALSTAPFANVFAAFFIGPLLSYVFSAWLLREPVSRMQSLLIAAGFIGVLIVVRPGPDMNVGMGWAALAGISYGLYLTTARWLSTLAPARDLLTSQLVIGAMLTAPVAWLHLPAPELQIIPPILISALGSMIGNLLLLTAYSMAPATRLAPLIYFQLVSATVLGYAVFGDIPDGWSFAGLGLVLVAGLWSASLGNRRARG</sequence>
<feature type="transmembrane region" description="Helical" evidence="1">
    <location>
        <begin position="198"/>
        <end position="217"/>
    </location>
</feature>
<feature type="transmembrane region" description="Helical" evidence="1">
    <location>
        <begin position="142"/>
        <end position="160"/>
    </location>
</feature>
<dbReference type="OrthoDB" id="7818056at2"/>
<keyword evidence="4" id="KW-1185">Reference proteome</keyword>
<dbReference type="InterPro" id="IPR000620">
    <property type="entry name" value="EamA_dom"/>
</dbReference>
<dbReference type="PANTHER" id="PTHR22911:SF135">
    <property type="entry name" value="BLR4310 PROTEIN"/>
    <property type="match status" value="1"/>
</dbReference>
<keyword evidence="1" id="KW-0472">Membrane</keyword>
<feature type="domain" description="EamA" evidence="2">
    <location>
        <begin position="4"/>
        <end position="133"/>
    </location>
</feature>
<dbReference type="GO" id="GO:0016020">
    <property type="term" value="C:membrane"/>
    <property type="evidence" value="ECO:0007669"/>
    <property type="project" value="InterPro"/>
</dbReference>
<name>A0A2V4MMH8_9RHOB</name>
<dbReference type="PANTHER" id="PTHR22911">
    <property type="entry name" value="ACYL-MALONYL CONDENSING ENZYME-RELATED"/>
    <property type="match status" value="1"/>
</dbReference>
<evidence type="ECO:0000256" key="1">
    <source>
        <dbReference type="SAM" id="Phobius"/>
    </source>
</evidence>
<dbReference type="InterPro" id="IPR037185">
    <property type="entry name" value="EmrE-like"/>
</dbReference>
<keyword evidence="1" id="KW-0812">Transmembrane</keyword>
<reference evidence="3 4" key="1">
    <citation type="submission" date="2018-05" db="EMBL/GenBank/DDBJ databases">
        <title>Oceanovita maritima gen. nov., sp. nov., a marine bacterium in the family Rhodobacteraceae isolated from surface seawater of Lundu port Xiamen, China.</title>
        <authorList>
            <person name="Hetharua B.H."/>
            <person name="Min D."/>
            <person name="Liao H."/>
            <person name="Tian Y."/>
        </authorList>
    </citation>
    <scope>NUCLEOTIDE SEQUENCE [LARGE SCALE GENOMIC DNA]</scope>
    <source>
        <strain evidence="3 4">FSX-11</strain>
    </source>
</reference>
<evidence type="ECO:0000313" key="4">
    <source>
        <dbReference type="Proteomes" id="UP000248012"/>
    </source>
</evidence>
<feature type="transmembrane region" description="Helical" evidence="1">
    <location>
        <begin position="91"/>
        <end position="110"/>
    </location>
</feature>
<dbReference type="RefSeq" id="WP_110795561.1">
    <property type="nucleotide sequence ID" value="NZ_KZ826483.1"/>
</dbReference>
<feature type="transmembrane region" description="Helical" evidence="1">
    <location>
        <begin position="229"/>
        <end position="248"/>
    </location>
</feature>
<evidence type="ECO:0000259" key="2">
    <source>
        <dbReference type="Pfam" id="PF00892"/>
    </source>
</evidence>
<feature type="domain" description="EamA" evidence="2">
    <location>
        <begin position="142"/>
        <end position="266"/>
    </location>
</feature>